<protein>
    <submittedName>
        <fullName evidence="2">Uncharacterized protein</fullName>
    </submittedName>
</protein>
<name>A0AAD9L7R8_PAPLA</name>
<evidence type="ECO:0000313" key="2">
    <source>
        <dbReference type="EMBL" id="KAK1926390.1"/>
    </source>
</evidence>
<comment type="caution">
    <text evidence="2">The sequence shown here is derived from an EMBL/GenBank/DDBJ whole genome shotgun (WGS) entry which is preliminary data.</text>
</comment>
<feature type="region of interest" description="Disordered" evidence="1">
    <location>
        <begin position="424"/>
        <end position="458"/>
    </location>
</feature>
<evidence type="ECO:0000313" key="3">
    <source>
        <dbReference type="Proteomes" id="UP001182556"/>
    </source>
</evidence>
<feature type="region of interest" description="Disordered" evidence="1">
    <location>
        <begin position="772"/>
        <end position="800"/>
    </location>
</feature>
<evidence type="ECO:0000256" key="1">
    <source>
        <dbReference type="SAM" id="MobiDB-lite"/>
    </source>
</evidence>
<organism evidence="2 3">
    <name type="scientific">Papiliotrema laurentii</name>
    <name type="common">Cryptococcus laurentii</name>
    <dbReference type="NCBI Taxonomy" id="5418"/>
    <lineage>
        <taxon>Eukaryota</taxon>
        <taxon>Fungi</taxon>
        <taxon>Dikarya</taxon>
        <taxon>Basidiomycota</taxon>
        <taxon>Agaricomycotina</taxon>
        <taxon>Tremellomycetes</taxon>
        <taxon>Tremellales</taxon>
        <taxon>Rhynchogastremaceae</taxon>
        <taxon>Papiliotrema</taxon>
    </lineage>
</organism>
<dbReference type="Proteomes" id="UP001182556">
    <property type="component" value="Unassembled WGS sequence"/>
</dbReference>
<keyword evidence="3" id="KW-1185">Reference proteome</keyword>
<dbReference type="AlphaFoldDB" id="A0AAD9L7R8"/>
<gene>
    <name evidence="2" type="ORF">DB88DRAFT_162623</name>
</gene>
<proteinExistence type="predicted"/>
<accession>A0AAD9L7R8</accession>
<feature type="compositionally biased region" description="Low complexity" evidence="1">
    <location>
        <begin position="40"/>
        <end position="56"/>
    </location>
</feature>
<sequence length="800" mass="89740">MRAALRLKQLATRQTWCQPASSRRAFAALATPDVTLGIKADSSSTAAASPTSRPNAVPGPSQPRTPASAAPEFESSFFTPSEASSSTAQPKFAYRDEASVLKELGKHLKRREGQEPLHYANKTWGLYEQLAPAARHLLPKETSLAILKAVVPPPHAIPLSAGYDTNAKLLKTFENRVQSVLMDIRASAAGLATDDMVIALESLMPHGHIIGVERVYKQLMWLYPKIKASDRDRLVIIRLRTILARGKLIAGLSTASSSEHLYDRPNIFQRPRIRADSPRQKAADAEAYTASAALWFVLKDITSITNLPSRETVSLVANCFNLTRELFVKQESGKADSTNLAFAERLDLMLEVVLRTGYGIDLKFLEMEDGTLDDLDKDVALVLIQLLGRRGEVWKMMSVAEKLQGQWWHDDLAGILAEVPSSSRKVATKSRSKEQAASEQNTDDLEPAEGQVDLRGGPDPDKRSFFDRLLHIPPPDPPTAAEALLSDPAYFIPKVGKYPHRQRLYGEYRPKPLPKPTTISSLAAAKFDWLSDQGVSLRPLSTKYPNVGQSAYAAMFDQIRDYKDMTALLHVTRMYAEDAVEQQTHWMFVASMELARLKAARKAAKHATVHRDRPPSKPWSSELCPPSLKLHPGLFSILMAYNRAQKNSSHRVFIELNRMIRDAHARLSQEHTLLTGCVPTGQELDFEAYLRTMRDVPSNRVGRNALARPYLVFYNAKGKTKSDIAKYAWRLDQRITRFSDMITRSLNQRDVGRRKRFLKNEKNLLHRLEREVEGRKRAERQAEEEALRAAMTREELAGEA</sequence>
<feature type="region of interest" description="Disordered" evidence="1">
    <location>
        <begin position="40"/>
        <end position="70"/>
    </location>
</feature>
<reference evidence="2" key="1">
    <citation type="submission" date="2023-02" db="EMBL/GenBank/DDBJ databases">
        <title>Identification and recombinant expression of a fungal hydrolase from Papiliotrema laurentii that hydrolyzes apple cutin and clears colloidal polyester polyurethane.</title>
        <authorList>
            <consortium name="DOE Joint Genome Institute"/>
            <person name="Roman V.A."/>
            <person name="Bojanowski C."/>
            <person name="Crable B.R."/>
            <person name="Wagner D.N."/>
            <person name="Hung C.S."/>
            <person name="Nadeau L.J."/>
            <person name="Schratz L."/>
            <person name="Haridas S."/>
            <person name="Pangilinan J."/>
            <person name="Lipzen A."/>
            <person name="Na H."/>
            <person name="Yan M."/>
            <person name="Ng V."/>
            <person name="Grigoriev I.V."/>
            <person name="Spatafora J.W."/>
            <person name="Barlow D."/>
            <person name="Biffinger J."/>
            <person name="Kelley-Loughnane N."/>
            <person name="Varaljay V.A."/>
            <person name="Crookes-Goodson W.J."/>
        </authorList>
    </citation>
    <scope>NUCLEOTIDE SEQUENCE</scope>
    <source>
        <strain evidence="2">5307AH</strain>
    </source>
</reference>
<dbReference type="EMBL" id="JAODAN010000002">
    <property type="protein sequence ID" value="KAK1926390.1"/>
    <property type="molecule type" value="Genomic_DNA"/>
</dbReference>